<accession>A0ABV2SVY7</accession>
<sequence length="444" mass="48819">MPSSFIQDLGLISILLLIGFILRNRITILQKLFIPVSIITGLLGLLLGSNGLEIVSFSDEIGSYPGIMIAFLFGSLPFTFDIKKDKSREFKRNTLQIGGASIIILLLQWGIGLLFGLTFLSWLYPEIHSSFGAILATGFFGGHGTAAAIGESFASNLQWEEAQSLAMTSATVGIFSATMGGVIMVQWGIKKKHTSFIKNFNELPNSYKTGLIALKDQKSIGMATFSNIAIDPLLMHLMLVVFVGFTGIFLTNSTKPFLSGYTIASFSFAFIVGLLLKALLSKLRLMQYFDPKLMSRICGLFADLIVIFGIASIKTAVVVKFAGPLLLIFILGIVLAIFLFRFMGPKLFSTYWFEKSIFLWGMSLGVTAIGIALLRMVDPEAKSETLPVFALGYIGVTPFEVLCLVFFPILASQGFQWHFTLGCLLGGIILYILIKKFNRRYKVS</sequence>
<proteinExistence type="predicted"/>
<feature type="transmembrane region" description="Helical" evidence="1">
    <location>
        <begin position="258"/>
        <end position="281"/>
    </location>
</feature>
<dbReference type="Pfam" id="PF03616">
    <property type="entry name" value="Glt_symporter"/>
    <property type="match status" value="1"/>
</dbReference>
<name>A0ABV2SVY7_9FLAO</name>
<reference evidence="2 3" key="1">
    <citation type="submission" date="2024-07" db="EMBL/GenBank/DDBJ databases">
        <title>The genome sequence of type strain Sediminicola arcticus GDMCC 1.2805.</title>
        <authorList>
            <person name="Liu Y."/>
        </authorList>
    </citation>
    <scope>NUCLEOTIDE SEQUENCE [LARGE SCALE GENOMIC DNA]</scope>
    <source>
        <strain evidence="2 3">GDMCC 1.2805</strain>
    </source>
</reference>
<dbReference type="RefSeq" id="WP_354615040.1">
    <property type="nucleotide sequence ID" value="NZ_JBEXAE010000003.1"/>
</dbReference>
<dbReference type="PANTHER" id="PTHR36178">
    <property type="entry name" value="SLR0625 PROTEIN"/>
    <property type="match status" value="1"/>
</dbReference>
<protein>
    <submittedName>
        <fullName evidence="2">Sodium/glutamate symporter</fullName>
    </submittedName>
</protein>
<feature type="transmembrane region" description="Helical" evidence="1">
    <location>
        <begin position="386"/>
        <end position="409"/>
    </location>
</feature>
<feature type="transmembrane region" description="Helical" evidence="1">
    <location>
        <begin position="293"/>
        <end position="313"/>
    </location>
</feature>
<dbReference type="InterPro" id="IPR004445">
    <property type="entry name" value="GltS"/>
</dbReference>
<feature type="transmembrane region" description="Helical" evidence="1">
    <location>
        <begin position="61"/>
        <end position="80"/>
    </location>
</feature>
<dbReference type="EMBL" id="JBEXAE010000003">
    <property type="protein sequence ID" value="MET6990645.1"/>
    <property type="molecule type" value="Genomic_DNA"/>
</dbReference>
<gene>
    <name evidence="2" type="ORF">ABXZ36_08280</name>
</gene>
<comment type="caution">
    <text evidence="2">The sequence shown here is derived from an EMBL/GenBank/DDBJ whole genome shotgun (WGS) entry which is preliminary data.</text>
</comment>
<evidence type="ECO:0000313" key="2">
    <source>
        <dbReference type="EMBL" id="MET6990645.1"/>
    </source>
</evidence>
<evidence type="ECO:0000256" key="1">
    <source>
        <dbReference type="SAM" id="Phobius"/>
    </source>
</evidence>
<feature type="transmembrane region" description="Helical" evidence="1">
    <location>
        <begin position="415"/>
        <end position="434"/>
    </location>
</feature>
<keyword evidence="3" id="KW-1185">Reference proteome</keyword>
<feature type="transmembrane region" description="Helical" evidence="1">
    <location>
        <begin position="325"/>
        <end position="344"/>
    </location>
</feature>
<feature type="transmembrane region" description="Helical" evidence="1">
    <location>
        <begin position="165"/>
        <end position="189"/>
    </location>
</feature>
<evidence type="ECO:0000313" key="3">
    <source>
        <dbReference type="Proteomes" id="UP001549799"/>
    </source>
</evidence>
<dbReference type="PANTHER" id="PTHR36178:SF1">
    <property type="entry name" value="SODIUM_GLUTAMATE SYMPORTER"/>
    <property type="match status" value="1"/>
</dbReference>
<dbReference type="Proteomes" id="UP001549799">
    <property type="component" value="Unassembled WGS sequence"/>
</dbReference>
<feature type="transmembrane region" description="Helical" evidence="1">
    <location>
        <begin position="233"/>
        <end position="251"/>
    </location>
</feature>
<feature type="transmembrane region" description="Helical" evidence="1">
    <location>
        <begin position="32"/>
        <end position="49"/>
    </location>
</feature>
<organism evidence="2 3">
    <name type="scientific">Sediminicola arcticus</name>
    <dbReference type="NCBI Taxonomy" id="1574308"/>
    <lineage>
        <taxon>Bacteria</taxon>
        <taxon>Pseudomonadati</taxon>
        <taxon>Bacteroidota</taxon>
        <taxon>Flavobacteriia</taxon>
        <taxon>Flavobacteriales</taxon>
        <taxon>Flavobacteriaceae</taxon>
        <taxon>Sediminicola</taxon>
    </lineage>
</organism>
<keyword evidence="1" id="KW-0812">Transmembrane</keyword>
<feature type="transmembrane region" description="Helical" evidence="1">
    <location>
        <begin position="130"/>
        <end position="153"/>
    </location>
</feature>
<keyword evidence="1" id="KW-1133">Transmembrane helix</keyword>
<feature type="transmembrane region" description="Helical" evidence="1">
    <location>
        <begin position="101"/>
        <end position="124"/>
    </location>
</feature>
<feature type="transmembrane region" description="Helical" evidence="1">
    <location>
        <begin position="6"/>
        <end position="23"/>
    </location>
</feature>
<keyword evidence="1" id="KW-0472">Membrane</keyword>
<feature type="transmembrane region" description="Helical" evidence="1">
    <location>
        <begin position="356"/>
        <end position="374"/>
    </location>
</feature>